<dbReference type="EMBL" id="JACGCI010000011">
    <property type="protein sequence ID" value="KAF6760812.1"/>
    <property type="molecule type" value="Genomic_DNA"/>
</dbReference>
<dbReference type="Proteomes" id="UP000521943">
    <property type="component" value="Unassembled WGS sequence"/>
</dbReference>
<keyword evidence="2" id="KW-1185">Reference proteome</keyword>
<protein>
    <submittedName>
        <fullName evidence="1">Uncharacterized protein</fullName>
    </submittedName>
</protein>
<accession>A0A8H6IAL7</accession>
<dbReference type="OrthoDB" id="5584477at2759"/>
<comment type="caution">
    <text evidence="1">The sequence shown here is derived from an EMBL/GenBank/DDBJ whole genome shotgun (WGS) entry which is preliminary data.</text>
</comment>
<sequence>MKRLLTNPRILRSRLEANQPVDDAANLVLQEQRRIAFADLEQVPTVDGACLKDLYANIISDQDIKNFLIASSLYDYTQGCWTGIHQTSENAAALHNSFAQLIEAIIAGLGDVSGTREVVDTRGAKLFHVDEPAQFSSPDMAIKATGPSFAEPKLVNAPKRAENPIGFSNVASVFTIKRDADVSEADVDHLAVYNRQIFFRQLNRLFCRSLLITETQVRLLPLRS</sequence>
<evidence type="ECO:0000313" key="1">
    <source>
        <dbReference type="EMBL" id="KAF6760812.1"/>
    </source>
</evidence>
<organism evidence="1 2">
    <name type="scientific">Ephemerocybe angulata</name>
    <dbReference type="NCBI Taxonomy" id="980116"/>
    <lineage>
        <taxon>Eukaryota</taxon>
        <taxon>Fungi</taxon>
        <taxon>Dikarya</taxon>
        <taxon>Basidiomycota</taxon>
        <taxon>Agaricomycotina</taxon>
        <taxon>Agaricomycetes</taxon>
        <taxon>Agaricomycetidae</taxon>
        <taxon>Agaricales</taxon>
        <taxon>Agaricineae</taxon>
        <taxon>Psathyrellaceae</taxon>
        <taxon>Ephemerocybe</taxon>
    </lineage>
</organism>
<reference evidence="1 2" key="1">
    <citation type="submission" date="2020-07" db="EMBL/GenBank/DDBJ databases">
        <title>Comparative genomics of pyrophilous fungi reveals a link between fire events and developmental genes.</title>
        <authorList>
            <consortium name="DOE Joint Genome Institute"/>
            <person name="Steindorff A.S."/>
            <person name="Carver A."/>
            <person name="Calhoun S."/>
            <person name="Stillman K."/>
            <person name="Liu H."/>
            <person name="Lipzen A."/>
            <person name="Pangilinan J."/>
            <person name="Labutti K."/>
            <person name="Bruns T.D."/>
            <person name="Grigoriev I.V."/>
        </authorList>
    </citation>
    <scope>NUCLEOTIDE SEQUENCE [LARGE SCALE GENOMIC DNA]</scope>
    <source>
        <strain evidence="1 2">CBS 144469</strain>
    </source>
</reference>
<evidence type="ECO:0000313" key="2">
    <source>
        <dbReference type="Proteomes" id="UP000521943"/>
    </source>
</evidence>
<proteinExistence type="predicted"/>
<dbReference type="AlphaFoldDB" id="A0A8H6IAL7"/>
<gene>
    <name evidence="1" type="ORF">DFP72DRAFT_55779</name>
</gene>
<name>A0A8H6IAL7_9AGAR</name>